<keyword evidence="2" id="KW-1003">Cell membrane</keyword>
<accession>A0ABP9LG00</accession>
<dbReference type="InterPro" id="IPR050189">
    <property type="entry name" value="MFS_Efflux_Transporters"/>
</dbReference>
<sequence>MRAGIAFLIVAYMLSQFYRAFLAVLAPVLAQDIGTTTGDLARASGLWFAAFALMQLPVGWALDHIGPRRTASILFALGGAGGAALFAMAQGPGAITVAMILIGIGCAPVLMSTYYIFAREFSAAIFGTLAGVTVGVSSLGNILSTAPLAWAIENFGWRETVGGFAVFTLLIALAIALLVRDPKKPEGEAKGSLLDLLRMPAMWPILIMMFVCYAPAAGLRGLWISPYIADIHGAALDQIGAATLVMGLAMVLGNFLYGPADRIFHSRKWPILIGNLGVALLCLSFWILPPSGLWGAVALFAVIGLLGASYPIVISHGRSFCPPHLTGRGVTLLNLFGMGGAGVMQFASGPVYAGLVGHSGANVAYGQLFALFGLVILLGLSVYLFARDSTG</sequence>
<evidence type="ECO:0000256" key="2">
    <source>
        <dbReference type="ARBA" id="ARBA00022475"/>
    </source>
</evidence>
<dbReference type="SUPFAM" id="SSF103473">
    <property type="entry name" value="MFS general substrate transporter"/>
    <property type="match status" value="1"/>
</dbReference>
<evidence type="ECO:0000259" key="7">
    <source>
        <dbReference type="PROSITE" id="PS50850"/>
    </source>
</evidence>
<dbReference type="PROSITE" id="PS50850">
    <property type="entry name" value="MFS"/>
    <property type="match status" value="1"/>
</dbReference>
<dbReference type="PANTHER" id="PTHR43124:SF3">
    <property type="entry name" value="CHLORAMPHENICOL EFFLUX PUMP RV0191"/>
    <property type="match status" value="1"/>
</dbReference>
<comment type="caution">
    <text evidence="8">The sequence shown here is derived from an EMBL/GenBank/DDBJ whole genome shotgun (WGS) entry which is preliminary data.</text>
</comment>
<dbReference type="RefSeq" id="WP_259548993.1">
    <property type="nucleotide sequence ID" value="NZ_BAABHW010000003.1"/>
</dbReference>
<reference evidence="9" key="1">
    <citation type="journal article" date="2019" name="Int. J. Syst. Evol. Microbiol.">
        <title>The Global Catalogue of Microorganisms (GCM) 10K type strain sequencing project: providing services to taxonomists for standard genome sequencing and annotation.</title>
        <authorList>
            <consortium name="The Broad Institute Genomics Platform"/>
            <consortium name="The Broad Institute Genome Sequencing Center for Infectious Disease"/>
            <person name="Wu L."/>
            <person name="Ma J."/>
        </authorList>
    </citation>
    <scope>NUCLEOTIDE SEQUENCE [LARGE SCALE GENOMIC DNA]</scope>
    <source>
        <strain evidence="9">JCM 18015</strain>
    </source>
</reference>
<feature type="transmembrane region" description="Helical" evidence="6">
    <location>
        <begin position="95"/>
        <end position="117"/>
    </location>
</feature>
<feature type="domain" description="Major facilitator superfamily (MFS) profile" evidence="7">
    <location>
        <begin position="4"/>
        <end position="391"/>
    </location>
</feature>
<evidence type="ECO:0000256" key="3">
    <source>
        <dbReference type="ARBA" id="ARBA00022692"/>
    </source>
</evidence>
<dbReference type="InterPro" id="IPR036259">
    <property type="entry name" value="MFS_trans_sf"/>
</dbReference>
<dbReference type="Pfam" id="PF07690">
    <property type="entry name" value="MFS_1"/>
    <property type="match status" value="1"/>
</dbReference>
<feature type="transmembrane region" description="Helical" evidence="6">
    <location>
        <begin position="161"/>
        <end position="179"/>
    </location>
</feature>
<protein>
    <submittedName>
        <fullName evidence="8">MFS transporter</fullName>
    </submittedName>
</protein>
<dbReference type="Gene3D" id="1.20.1250.20">
    <property type="entry name" value="MFS general substrate transporter like domains"/>
    <property type="match status" value="2"/>
</dbReference>
<evidence type="ECO:0000313" key="9">
    <source>
        <dbReference type="Proteomes" id="UP001499910"/>
    </source>
</evidence>
<dbReference type="Proteomes" id="UP001499910">
    <property type="component" value="Unassembled WGS sequence"/>
</dbReference>
<evidence type="ECO:0000313" key="8">
    <source>
        <dbReference type="EMBL" id="GAA5075448.1"/>
    </source>
</evidence>
<feature type="transmembrane region" description="Helical" evidence="6">
    <location>
        <begin position="46"/>
        <end position="63"/>
    </location>
</feature>
<evidence type="ECO:0000256" key="1">
    <source>
        <dbReference type="ARBA" id="ARBA00004651"/>
    </source>
</evidence>
<keyword evidence="4 6" id="KW-1133">Transmembrane helix</keyword>
<feature type="transmembrane region" description="Helical" evidence="6">
    <location>
        <begin position="293"/>
        <end position="313"/>
    </location>
</feature>
<feature type="transmembrane region" description="Helical" evidence="6">
    <location>
        <begin position="269"/>
        <end position="287"/>
    </location>
</feature>
<dbReference type="EMBL" id="BAABHW010000003">
    <property type="protein sequence ID" value="GAA5075448.1"/>
    <property type="molecule type" value="Genomic_DNA"/>
</dbReference>
<feature type="transmembrane region" description="Helical" evidence="6">
    <location>
        <begin position="70"/>
        <end position="89"/>
    </location>
</feature>
<keyword evidence="3 6" id="KW-0812">Transmembrane</keyword>
<comment type="subcellular location">
    <subcellularLocation>
        <location evidence="1">Cell membrane</location>
        <topology evidence="1">Multi-pass membrane protein</topology>
    </subcellularLocation>
</comment>
<evidence type="ECO:0000256" key="4">
    <source>
        <dbReference type="ARBA" id="ARBA00022989"/>
    </source>
</evidence>
<feature type="transmembrane region" description="Helical" evidence="6">
    <location>
        <begin position="200"/>
        <end position="219"/>
    </location>
</feature>
<feature type="transmembrane region" description="Helical" evidence="6">
    <location>
        <begin position="364"/>
        <end position="386"/>
    </location>
</feature>
<feature type="transmembrane region" description="Helical" evidence="6">
    <location>
        <begin position="239"/>
        <end position="257"/>
    </location>
</feature>
<evidence type="ECO:0000256" key="6">
    <source>
        <dbReference type="SAM" id="Phobius"/>
    </source>
</evidence>
<dbReference type="PANTHER" id="PTHR43124">
    <property type="entry name" value="PURINE EFFLUX PUMP PBUE"/>
    <property type="match status" value="1"/>
</dbReference>
<keyword evidence="9" id="KW-1185">Reference proteome</keyword>
<organism evidence="8 9">
    <name type="scientific">[Roseibacterium] beibuensis</name>
    <dbReference type="NCBI Taxonomy" id="1193142"/>
    <lineage>
        <taxon>Bacteria</taxon>
        <taxon>Pseudomonadati</taxon>
        <taxon>Pseudomonadota</taxon>
        <taxon>Alphaproteobacteria</taxon>
        <taxon>Rhodobacterales</taxon>
        <taxon>Roseobacteraceae</taxon>
        <taxon>Roseicyclus</taxon>
    </lineage>
</organism>
<dbReference type="InterPro" id="IPR020846">
    <property type="entry name" value="MFS_dom"/>
</dbReference>
<proteinExistence type="predicted"/>
<evidence type="ECO:0000256" key="5">
    <source>
        <dbReference type="ARBA" id="ARBA00023136"/>
    </source>
</evidence>
<dbReference type="InterPro" id="IPR011701">
    <property type="entry name" value="MFS"/>
</dbReference>
<name>A0ABP9LG00_9RHOB</name>
<keyword evidence="5 6" id="KW-0472">Membrane</keyword>
<feature type="transmembrane region" description="Helical" evidence="6">
    <location>
        <begin position="325"/>
        <end position="344"/>
    </location>
</feature>
<feature type="transmembrane region" description="Helical" evidence="6">
    <location>
        <begin position="124"/>
        <end position="149"/>
    </location>
</feature>
<gene>
    <name evidence="8" type="ORF">GCM10023209_23420</name>
</gene>